<dbReference type="GeneID" id="57145576"/>
<dbReference type="AlphaFoldDB" id="A0A4Y3QRB5"/>
<evidence type="ECO:0008006" key="3">
    <source>
        <dbReference type="Google" id="ProtNLM"/>
    </source>
</evidence>
<sequence>MAMTAWPRVNEATTDAQYAELFDSVIGTGVRDSTELRVDADSTGLNVKVAAGFAVVAGSAFLSTATETLTIGGNATTNPRVDAVILRRDFSQSPAVVRLVVKQGTAGTNATAPALTQQRNGVYEELLGTVNVAAGAATITSANVTDRRSFLSSRVGVWTTAKRPTARVGRIGFNTELSRWEGHDGSAWGGLLPAVLGIADGGTGAQTTAGARNNLGIRSGTAAPNNADGVDGDIYFQVI</sequence>
<name>A0A4Y3QRB5_MICTE</name>
<comment type="caution">
    <text evidence="1">The sequence shown here is derived from an EMBL/GenBank/DDBJ whole genome shotgun (WGS) entry which is preliminary data.</text>
</comment>
<dbReference type="RefSeq" id="WP_141378167.1">
    <property type="nucleotide sequence ID" value="NZ_BJML01000011.1"/>
</dbReference>
<evidence type="ECO:0000313" key="1">
    <source>
        <dbReference type="EMBL" id="GEB46948.1"/>
    </source>
</evidence>
<evidence type="ECO:0000313" key="2">
    <source>
        <dbReference type="Proteomes" id="UP000319525"/>
    </source>
</evidence>
<organism evidence="1 2">
    <name type="scientific">Microbacterium testaceum</name>
    <name type="common">Aureobacterium testaceum</name>
    <name type="synonym">Brevibacterium testaceum</name>
    <dbReference type="NCBI Taxonomy" id="2033"/>
    <lineage>
        <taxon>Bacteria</taxon>
        <taxon>Bacillati</taxon>
        <taxon>Actinomycetota</taxon>
        <taxon>Actinomycetes</taxon>
        <taxon>Micrococcales</taxon>
        <taxon>Microbacteriaceae</taxon>
        <taxon>Microbacterium</taxon>
    </lineage>
</organism>
<dbReference type="EMBL" id="BJML01000011">
    <property type="protein sequence ID" value="GEB46948.1"/>
    <property type="molecule type" value="Genomic_DNA"/>
</dbReference>
<protein>
    <recommendedName>
        <fullName evidence="3">Minor tail protein</fullName>
    </recommendedName>
</protein>
<accession>A0A4Y3QRB5</accession>
<dbReference type="OrthoDB" id="4930130at2"/>
<proteinExistence type="predicted"/>
<reference evidence="1 2" key="1">
    <citation type="submission" date="2019-06" db="EMBL/GenBank/DDBJ databases">
        <title>Whole genome shotgun sequence of Microbacterium testaceum NBRC 12675.</title>
        <authorList>
            <person name="Hosoyama A."/>
            <person name="Uohara A."/>
            <person name="Ohji S."/>
            <person name="Ichikawa N."/>
        </authorList>
    </citation>
    <scope>NUCLEOTIDE SEQUENCE [LARGE SCALE GENOMIC DNA]</scope>
    <source>
        <strain evidence="1 2">NBRC 12675</strain>
    </source>
</reference>
<dbReference type="Proteomes" id="UP000319525">
    <property type="component" value="Unassembled WGS sequence"/>
</dbReference>
<gene>
    <name evidence="1" type="ORF">MTE01_28930</name>
</gene>